<organism evidence="4">
    <name type="scientific">Haemonchus placei</name>
    <name type="common">Barber's pole worm</name>
    <dbReference type="NCBI Taxonomy" id="6290"/>
    <lineage>
        <taxon>Eukaryota</taxon>
        <taxon>Metazoa</taxon>
        <taxon>Ecdysozoa</taxon>
        <taxon>Nematoda</taxon>
        <taxon>Chromadorea</taxon>
        <taxon>Rhabditida</taxon>
        <taxon>Rhabditina</taxon>
        <taxon>Rhabditomorpha</taxon>
        <taxon>Strongyloidea</taxon>
        <taxon>Trichostrongylidae</taxon>
        <taxon>Haemonchus</taxon>
    </lineage>
</organism>
<reference evidence="4" key="1">
    <citation type="submission" date="2017-02" db="UniProtKB">
        <authorList>
            <consortium name="WormBaseParasite"/>
        </authorList>
    </citation>
    <scope>IDENTIFICATION</scope>
</reference>
<evidence type="ECO:0000313" key="4">
    <source>
        <dbReference type="WBParaSite" id="HPLM_0000884601-mRNA-1"/>
    </source>
</evidence>
<keyword evidence="1" id="KW-0732">Signal</keyword>
<name>A0A0N4WE07_HAEPC</name>
<evidence type="ECO:0000313" key="3">
    <source>
        <dbReference type="Proteomes" id="UP000268014"/>
    </source>
</evidence>
<dbReference type="EMBL" id="UZAF01016939">
    <property type="protein sequence ID" value="VDO35923.1"/>
    <property type="molecule type" value="Genomic_DNA"/>
</dbReference>
<keyword evidence="3" id="KW-1185">Reference proteome</keyword>
<protein>
    <submittedName>
        <fullName evidence="4">Secreted protein</fullName>
    </submittedName>
</protein>
<feature type="chain" id="PRO_5043123616" evidence="1">
    <location>
        <begin position="19"/>
        <end position="104"/>
    </location>
</feature>
<sequence>MTNLSAVVLLVCVGCVFSMVIDRNVGSENHDALVLHEAEYPMRLIQKRAILPKSLLPSEPSEHRRVRRQFGYGSWGYAPFGLGGGFDINTPIGSIGWNSGFGIW</sequence>
<dbReference type="AlphaFoldDB" id="A0A0N4WE07"/>
<accession>A0A0N4WE07</accession>
<dbReference type="WBParaSite" id="HPLM_0000884601-mRNA-1">
    <property type="protein sequence ID" value="HPLM_0000884601-mRNA-1"/>
    <property type="gene ID" value="HPLM_0000884601"/>
</dbReference>
<gene>
    <name evidence="2" type="ORF">HPLM_LOCUS8838</name>
</gene>
<proteinExistence type="predicted"/>
<dbReference type="OMA" id="NSGFGIW"/>
<evidence type="ECO:0000256" key="1">
    <source>
        <dbReference type="SAM" id="SignalP"/>
    </source>
</evidence>
<dbReference type="Proteomes" id="UP000268014">
    <property type="component" value="Unassembled WGS sequence"/>
</dbReference>
<evidence type="ECO:0000313" key="2">
    <source>
        <dbReference type="EMBL" id="VDO35923.1"/>
    </source>
</evidence>
<feature type="signal peptide" evidence="1">
    <location>
        <begin position="1"/>
        <end position="18"/>
    </location>
</feature>
<dbReference type="OrthoDB" id="10278110at2759"/>
<reference evidence="2 3" key="2">
    <citation type="submission" date="2018-11" db="EMBL/GenBank/DDBJ databases">
        <authorList>
            <consortium name="Pathogen Informatics"/>
        </authorList>
    </citation>
    <scope>NUCLEOTIDE SEQUENCE [LARGE SCALE GENOMIC DNA]</scope>
    <source>
        <strain evidence="2 3">MHpl1</strain>
    </source>
</reference>